<dbReference type="AlphaFoldDB" id="A0A454A390"/>
<proteinExistence type="predicted"/>
<accession>A0A454A390</accession>
<dbReference type="Pfam" id="PF06254">
    <property type="entry name" value="YdaT_toxin"/>
    <property type="match status" value="1"/>
</dbReference>
<dbReference type="KEGG" id="ecp:ECP_1148"/>
<sequence>MTMQPLTYQQTSGFSPTAVINRSQTKQAPGHEKIRDAVRAWSAADNQDVVAALIVNEYREQGGGTIDFPDDVSRARQKLFRFLDNKFDSEKYRNNVRELTPAILAVLPLEYRGHLVEQDSYMARLAEMEKELSEAKQAVILNAPRHQKLKEMSEGIVSMFRVDPDLAGPLMAMVTTMLGAI</sequence>
<evidence type="ECO:0000313" key="2">
    <source>
        <dbReference type="Proteomes" id="UP000009182"/>
    </source>
</evidence>
<name>A0A454A390_ECOL5</name>
<dbReference type="EMBL" id="CP000247">
    <property type="protein sequence ID" value="ABG69159.1"/>
    <property type="molecule type" value="Genomic_DNA"/>
</dbReference>
<organism evidence="1 2">
    <name type="scientific">Escherichia coli O6:K15:H31 (strain 536 / UPEC)</name>
    <dbReference type="NCBI Taxonomy" id="362663"/>
    <lineage>
        <taxon>Bacteria</taxon>
        <taxon>Pseudomonadati</taxon>
        <taxon>Pseudomonadota</taxon>
        <taxon>Gammaproteobacteria</taxon>
        <taxon>Enterobacterales</taxon>
        <taxon>Enterobacteriaceae</taxon>
        <taxon>Escherichia</taxon>
    </lineage>
</organism>
<dbReference type="InterPro" id="IPR037042">
    <property type="entry name" value="YdaT-like_sf"/>
</dbReference>
<gene>
    <name evidence="1" type="ordered locus">ECP_1148</name>
</gene>
<dbReference type="InterPro" id="IPR009364">
    <property type="entry name" value="YdaT-like"/>
</dbReference>
<dbReference type="Gene3D" id="1.10.3600.10">
    <property type="entry name" value="Putative bacterial toxin ydaT"/>
    <property type="match status" value="1"/>
</dbReference>
<evidence type="ECO:0000313" key="1">
    <source>
        <dbReference type="EMBL" id="ABG69159.1"/>
    </source>
</evidence>
<dbReference type="Proteomes" id="UP000009182">
    <property type="component" value="Chromosome"/>
</dbReference>
<reference evidence="1 2" key="1">
    <citation type="journal article" date="2006" name="Mol. Microbiol.">
        <title>Role of pathogenicity island-associated integrases in the genome plasticity of uropathogenic Escherichia coli strain 536.</title>
        <authorList>
            <person name="Hochhut B."/>
            <person name="Wilde C."/>
            <person name="Balling G."/>
            <person name="Middendorf B."/>
            <person name="Dobrindt U."/>
            <person name="Brzuszkiewicz E."/>
            <person name="Gottschalk G."/>
            <person name="Carniel E."/>
            <person name="Hacker J."/>
        </authorList>
    </citation>
    <scope>NUCLEOTIDE SEQUENCE [LARGE SCALE GENOMIC DNA]</scope>
    <source>
        <strain evidence="2">536 / UPEC</strain>
    </source>
</reference>
<protein>
    <submittedName>
        <fullName evidence="1">Bacteriophage regulatory protein CII</fullName>
    </submittedName>
</protein>